<feature type="compositionally biased region" description="Pro residues" evidence="1">
    <location>
        <begin position="74"/>
        <end position="92"/>
    </location>
</feature>
<feature type="region of interest" description="Disordered" evidence="1">
    <location>
        <begin position="519"/>
        <end position="725"/>
    </location>
</feature>
<dbReference type="Proteomes" id="UP000627984">
    <property type="component" value="Unassembled WGS sequence"/>
</dbReference>
<dbReference type="EMBL" id="BMQD01000017">
    <property type="protein sequence ID" value="GGK85870.1"/>
    <property type="molecule type" value="Genomic_DNA"/>
</dbReference>
<feature type="compositionally biased region" description="Acidic residues" evidence="1">
    <location>
        <begin position="429"/>
        <end position="439"/>
    </location>
</feature>
<accession>A0AA37F6P9</accession>
<feature type="domain" description="DUF3071" evidence="2">
    <location>
        <begin position="179"/>
        <end position="348"/>
    </location>
</feature>
<protein>
    <recommendedName>
        <fullName evidence="2">DUF3071 domain-containing protein</fullName>
    </recommendedName>
</protein>
<feature type="compositionally biased region" description="Basic and acidic residues" evidence="1">
    <location>
        <begin position="574"/>
        <end position="593"/>
    </location>
</feature>
<sequence>MTFLRRPGQARPAAPASAPAVPAVPAAAPAQDAAEDAAEDDRTRDAAQGAAGRDGAQQAAGRNGEDAAGAAAPPAEPPVPSPPSSRPSPPQALPGSCAKSATGPEIIGKNPSGTRIHCSARMSFNRTNRANVTGVTSMRALSGKAMFGHAGYGAGRQPAHARHSRVRGKIEHDDEGTRMQELRLVAVSEDGTYLVLATAGRGTRFTLPVDDRLRAAVRGNFSRLGQYEIEVESPLRPKEIQARIRAGETAEEIAATAGIPVERVRWFEGPVLQEREYMAQQAQRCTVRLPDATAPGPTLGELVTERLTRRGVPADEIDWDSAKREDNLWRIKLGFVWNGHTRHAEWLFDPRRRHITPHDDEAMRLSAGEYVEPAEDTTVTPFVPRVVSKLAPVPPLVPESLSQPPVSFPSVLRQEPPAVSPLTRPPAESELEPPQDEPEFPPVAADPPAEPAAAAAPPVAYERPPMPPLPEGFEAPPMLSVPPLRAPDPAASEPVAPPALPAVLREAAATASGAFPAVRTPAEPVAVTGETGPAELPPGPAAEVAGPGERAPSVVSGTLASEPVSSEPVAPAERTADAEPAAPERDAGDEPVKADLPVAPAAAGEALPGASSAAEASEEGTEEDTEEVGTAEPPIAVPAARVSADRPRGRVPVAPVKEPVREDAAQPVETAKPPVEKAADKPPADKPAEPPKPAPAPARPAKRGRGRRASVPTWDEIMFGARRPD</sequence>
<organism evidence="3 4">
    <name type="scientific">Planomonospora parontospora</name>
    <dbReference type="NCBI Taxonomy" id="58119"/>
    <lineage>
        <taxon>Bacteria</taxon>
        <taxon>Bacillati</taxon>
        <taxon>Actinomycetota</taxon>
        <taxon>Actinomycetes</taxon>
        <taxon>Streptosporangiales</taxon>
        <taxon>Streptosporangiaceae</taxon>
        <taxon>Planomonospora</taxon>
    </lineage>
</organism>
<feature type="compositionally biased region" description="Low complexity" evidence="1">
    <location>
        <begin position="451"/>
        <end position="463"/>
    </location>
</feature>
<dbReference type="NCBIfam" id="NF040712">
    <property type="entry name" value="SepH"/>
    <property type="match status" value="1"/>
</dbReference>
<feature type="region of interest" description="Disordered" evidence="1">
    <location>
        <begin position="1"/>
        <end position="115"/>
    </location>
</feature>
<gene>
    <name evidence="3" type="ORF">GCM10010126_51370</name>
</gene>
<evidence type="ECO:0000256" key="1">
    <source>
        <dbReference type="SAM" id="MobiDB-lite"/>
    </source>
</evidence>
<evidence type="ECO:0000313" key="3">
    <source>
        <dbReference type="EMBL" id="GGK85870.1"/>
    </source>
</evidence>
<feature type="compositionally biased region" description="Low complexity" evidence="1">
    <location>
        <begin position="46"/>
        <end position="73"/>
    </location>
</feature>
<dbReference type="InterPro" id="IPR047682">
    <property type="entry name" value="SepH-like"/>
</dbReference>
<reference evidence="3" key="1">
    <citation type="journal article" date="2014" name="Int. J. Syst. Evol. Microbiol.">
        <title>Complete genome sequence of Corynebacterium casei LMG S-19264T (=DSM 44701T), isolated from a smear-ripened cheese.</title>
        <authorList>
            <consortium name="US DOE Joint Genome Institute (JGI-PGF)"/>
            <person name="Walter F."/>
            <person name="Albersmeier A."/>
            <person name="Kalinowski J."/>
            <person name="Ruckert C."/>
        </authorList>
    </citation>
    <scope>NUCLEOTIDE SEQUENCE</scope>
    <source>
        <strain evidence="3">JCM 3093</strain>
    </source>
</reference>
<dbReference type="InterPro" id="IPR021421">
    <property type="entry name" value="DUF3071"/>
</dbReference>
<feature type="compositionally biased region" description="Acidic residues" evidence="1">
    <location>
        <begin position="616"/>
        <end position="629"/>
    </location>
</feature>
<dbReference type="Pfam" id="PF11268">
    <property type="entry name" value="DUF3071"/>
    <property type="match status" value="1"/>
</dbReference>
<evidence type="ECO:0000313" key="4">
    <source>
        <dbReference type="Proteomes" id="UP000627984"/>
    </source>
</evidence>
<feature type="compositionally biased region" description="Pro residues" evidence="1">
    <location>
        <begin position="440"/>
        <end position="450"/>
    </location>
</feature>
<feature type="region of interest" description="Disordered" evidence="1">
    <location>
        <begin position="395"/>
        <end position="494"/>
    </location>
</feature>
<reference evidence="3" key="2">
    <citation type="submission" date="2022-09" db="EMBL/GenBank/DDBJ databases">
        <authorList>
            <person name="Sun Q."/>
            <person name="Ohkuma M."/>
        </authorList>
    </citation>
    <scope>NUCLEOTIDE SEQUENCE</scope>
    <source>
        <strain evidence="3">JCM 3093</strain>
    </source>
</reference>
<feature type="compositionally biased region" description="Basic and acidic residues" evidence="1">
    <location>
        <begin position="674"/>
        <end position="689"/>
    </location>
</feature>
<feature type="compositionally biased region" description="Low complexity" evidence="1">
    <location>
        <begin position="541"/>
        <end position="552"/>
    </location>
</feature>
<evidence type="ECO:0000259" key="2">
    <source>
        <dbReference type="Pfam" id="PF11268"/>
    </source>
</evidence>
<feature type="compositionally biased region" description="Low complexity" evidence="1">
    <location>
        <begin position="1"/>
        <end position="32"/>
    </location>
</feature>
<name>A0AA37F6P9_9ACTN</name>
<proteinExistence type="predicted"/>
<feature type="compositionally biased region" description="Low complexity" evidence="1">
    <location>
        <begin position="594"/>
        <end position="615"/>
    </location>
</feature>
<dbReference type="AlphaFoldDB" id="A0AA37F6P9"/>
<comment type="caution">
    <text evidence="3">The sequence shown here is derived from an EMBL/GenBank/DDBJ whole genome shotgun (WGS) entry which is preliminary data.</text>
</comment>